<dbReference type="Pfam" id="PF07042">
    <property type="entry name" value="TrfA"/>
    <property type="match status" value="1"/>
</dbReference>
<feature type="compositionally biased region" description="Polar residues" evidence="1">
    <location>
        <begin position="306"/>
        <end position="320"/>
    </location>
</feature>
<organism evidence="2 3">
    <name type="scientific">Granulicella aggregans</name>
    <dbReference type="NCBI Taxonomy" id="474949"/>
    <lineage>
        <taxon>Bacteria</taxon>
        <taxon>Pseudomonadati</taxon>
        <taxon>Acidobacteriota</taxon>
        <taxon>Terriglobia</taxon>
        <taxon>Terriglobales</taxon>
        <taxon>Acidobacteriaceae</taxon>
        <taxon>Granulicella</taxon>
    </lineage>
</organism>
<dbReference type="InterPro" id="IPR010751">
    <property type="entry name" value="TrfA"/>
</dbReference>
<evidence type="ECO:0008006" key="4">
    <source>
        <dbReference type="Google" id="ProtNLM"/>
    </source>
</evidence>
<gene>
    <name evidence="2" type="ORF">HDF16_005937</name>
</gene>
<dbReference type="RefSeq" id="WP_184223972.1">
    <property type="nucleotide sequence ID" value="NZ_JACHIP010000031.1"/>
</dbReference>
<accession>A0A7W8E704</accession>
<proteinExistence type="predicted"/>
<feature type="region of interest" description="Disordered" evidence="1">
    <location>
        <begin position="299"/>
        <end position="323"/>
    </location>
</feature>
<dbReference type="EMBL" id="JACHIP010000031">
    <property type="protein sequence ID" value="MBB5061201.1"/>
    <property type="molecule type" value="Genomic_DNA"/>
</dbReference>
<sequence length="342" mass="39118">MNRLAQERQNQSSVNANFGLQKQLPIWPESVRGGPNAILRSALFAGIQSKKRQIIGKQTRPDKNLESVPIASQDGITINFAGMQLNQYDADVFFETLHRARRQPMETVCQFQGSDFLKSIGRSCNNLSYEDLEESLQRLRRGSVDLEWKVNDRQYRFSGSLIAYFVREKTTKTYKVTFAKEILTLFAPASWTQLEWDQRQAIKGKPLAQWLHSYYSTHAAPFPLTVAFLHNKSGSPTTLLKHFKTELNNAFDTLSTTLGWSVTWNRNLVTVSRNPSAAQHRHVAKKIAKTKRLIAQREAQDKQREQQQLGLGRNDSTARSTRQDTLEMFSTGQLLDQLMKAR</sequence>
<comment type="caution">
    <text evidence="2">The sequence shown here is derived from an EMBL/GenBank/DDBJ whole genome shotgun (WGS) entry which is preliminary data.</text>
</comment>
<evidence type="ECO:0000256" key="1">
    <source>
        <dbReference type="SAM" id="MobiDB-lite"/>
    </source>
</evidence>
<keyword evidence="3" id="KW-1185">Reference proteome</keyword>
<reference evidence="2 3" key="1">
    <citation type="submission" date="2020-08" db="EMBL/GenBank/DDBJ databases">
        <title>Genomic Encyclopedia of Type Strains, Phase IV (KMG-V): Genome sequencing to study the core and pangenomes of soil and plant-associated prokaryotes.</title>
        <authorList>
            <person name="Whitman W."/>
        </authorList>
    </citation>
    <scope>NUCLEOTIDE SEQUENCE [LARGE SCALE GENOMIC DNA]</scope>
    <source>
        <strain evidence="2 3">M8UP14</strain>
    </source>
</reference>
<protein>
    <recommendedName>
        <fullName evidence="4">TrfA protein</fullName>
    </recommendedName>
</protein>
<name>A0A7W8E704_9BACT</name>
<dbReference type="AlphaFoldDB" id="A0A7W8E704"/>
<evidence type="ECO:0000313" key="2">
    <source>
        <dbReference type="EMBL" id="MBB5061201.1"/>
    </source>
</evidence>
<evidence type="ECO:0000313" key="3">
    <source>
        <dbReference type="Proteomes" id="UP000540989"/>
    </source>
</evidence>
<dbReference type="Proteomes" id="UP000540989">
    <property type="component" value="Unassembled WGS sequence"/>
</dbReference>